<dbReference type="SUPFAM" id="SSF53850">
    <property type="entry name" value="Periplasmic binding protein-like II"/>
    <property type="match status" value="1"/>
</dbReference>
<dbReference type="Gene3D" id="3.10.105.10">
    <property type="entry name" value="Dipeptide-binding Protein, Domain 3"/>
    <property type="match status" value="1"/>
</dbReference>
<name>X1KX21_9ZZZZ</name>
<reference evidence="1" key="1">
    <citation type="journal article" date="2014" name="Front. Microbiol.">
        <title>High frequency of phylogenetically diverse reductive dehalogenase-homologous genes in deep subseafloor sedimentary metagenomes.</title>
        <authorList>
            <person name="Kawai M."/>
            <person name="Futagami T."/>
            <person name="Toyoda A."/>
            <person name="Takaki Y."/>
            <person name="Nishi S."/>
            <person name="Hori S."/>
            <person name="Arai W."/>
            <person name="Tsubouchi T."/>
            <person name="Morono Y."/>
            <person name="Uchiyama I."/>
            <person name="Ito T."/>
            <person name="Fujiyama A."/>
            <person name="Inagaki F."/>
            <person name="Takami H."/>
        </authorList>
    </citation>
    <scope>NUCLEOTIDE SEQUENCE</scope>
    <source>
        <strain evidence="1">Expedition CK06-06</strain>
    </source>
</reference>
<accession>X1KX21</accession>
<evidence type="ECO:0000313" key="1">
    <source>
        <dbReference type="EMBL" id="GAH98195.1"/>
    </source>
</evidence>
<feature type="non-terminal residue" evidence="1">
    <location>
        <position position="108"/>
    </location>
</feature>
<proteinExistence type="predicted"/>
<dbReference type="EMBL" id="BARU01047305">
    <property type="protein sequence ID" value="GAH98195.1"/>
    <property type="molecule type" value="Genomic_DNA"/>
</dbReference>
<feature type="non-terminal residue" evidence="1">
    <location>
        <position position="1"/>
    </location>
</feature>
<organism evidence="1">
    <name type="scientific">marine sediment metagenome</name>
    <dbReference type="NCBI Taxonomy" id="412755"/>
    <lineage>
        <taxon>unclassified sequences</taxon>
        <taxon>metagenomes</taxon>
        <taxon>ecological metagenomes</taxon>
    </lineage>
</organism>
<comment type="caution">
    <text evidence="1">The sequence shown here is derived from an EMBL/GenBank/DDBJ whole genome shotgun (WGS) entry which is preliminary data.</text>
</comment>
<dbReference type="AlphaFoldDB" id="X1KX21"/>
<evidence type="ECO:0008006" key="2">
    <source>
        <dbReference type="Google" id="ProtNLM"/>
    </source>
</evidence>
<sequence>DLEKVGIEITVLPLDPGALYPGLVYNPERPMDWDLMGPHNSTFKGLKYYCAEFGPWGDPPNPWSNAVAYGFQDEELQPLLAQINITMDREERIELVMRAQEIFAELLV</sequence>
<gene>
    <name evidence="1" type="ORF">S03H2_70937</name>
</gene>
<protein>
    <recommendedName>
        <fullName evidence="2">Solute-binding protein family 5 domain-containing protein</fullName>
    </recommendedName>
</protein>